<dbReference type="GO" id="GO:0009245">
    <property type="term" value="P:lipid A biosynthetic process"/>
    <property type="evidence" value="ECO:0007669"/>
    <property type="project" value="UniProtKB-UniRule"/>
</dbReference>
<dbReference type="Pfam" id="PF07977">
    <property type="entry name" value="FabA"/>
    <property type="match status" value="1"/>
</dbReference>
<keyword evidence="6 10" id="KW-0441">Lipid A biosynthesis</keyword>
<dbReference type="Gene3D" id="3.10.129.10">
    <property type="entry name" value="Hotdog Thioesterase"/>
    <property type="match status" value="1"/>
</dbReference>
<name>A0A6N3HE38_CLOBU</name>
<evidence type="ECO:0000256" key="3">
    <source>
        <dbReference type="ARBA" id="ARBA00009174"/>
    </source>
</evidence>
<dbReference type="GO" id="GO:0005737">
    <property type="term" value="C:cytoplasm"/>
    <property type="evidence" value="ECO:0007669"/>
    <property type="project" value="UniProtKB-SubCell"/>
</dbReference>
<evidence type="ECO:0000313" key="11">
    <source>
        <dbReference type="EMBL" id="VYU75075.1"/>
    </source>
</evidence>
<comment type="catalytic activity">
    <reaction evidence="1 10">
        <text>a (3R)-hydroxyacyl-[ACP] = a (2E)-enoyl-[ACP] + H2O</text>
        <dbReference type="Rhea" id="RHEA:13097"/>
        <dbReference type="Rhea" id="RHEA-COMP:9925"/>
        <dbReference type="Rhea" id="RHEA-COMP:9945"/>
        <dbReference type="ChEBI" id="CHEBI:15377"/>
        <dbReference type="ChEBI" id="CHEBI:78784"/>
        <dbReference type="ChEBI" id="CHEBI:78827"/>
        <dbReference type="EC" id="4.2.1.59"/>
    </reaction>
</comment>
<evidence type="ECO:0000256" key="9">
    <source>
        <dbReference type="ARBA" id="ARBA00025049"/>
    </source>
</evidence>
<dbReference type="GO" id="GO:0019171">
    <property type="term" value="F:(3R)-hydroxyacyl-[acyl-carrier-protein] dehydratase activity"/>
    <property type="evidence" value="ECO:0007669"/>
    <property type="project" value="UniProtKB-EC"/>
</dbReference>
<dbReference type="AlphaFoldDB" id="A0A6N3HE38"/>
<keyword evidence="5 10" id="KW-0444">Lipid biosynthesis</keyword>
<protein>
    <recommendedName>
        <fullName evidence="10">3-hydroxyacyl-[acyl-carrier-protein] dehydratase FabZ</fullName>
        <ecNumber evidence="10">4.2.1.59</ecNumber>
    </recommendedName>
    <alternativeName>
        <fullName evidence="10">(3R)-hydroxymyristoyl-[acyl-carrier-protein] dehydratase</fullName>
        <shortName evidence="10">(3R)-hydroxymyristoyl-ACP dehydrase</shortName>
    </alternativeName>
    <alternativeName>
        <fullName evidence="10">Beta-hydroxyacyl-ACP dehydratase</fullName>
    </alternativeName>
</protein>
<dbReference type="EC" id="4.2.1.59" evidence="10"/>
<accession>A0A6N3HE38</accession>
<evidence type="ECO:0000256" key="2">
    <source>
        <dbReference type="ARBA" id="ARBA00004496"/>
    </source>
</evidence>
<evidence type="ECO:0000256" key="1">
    <source>
        <dbReference type="ARBA" id="ARBA00001055"/>
    </source>
</evidence>
<dbReference type="PANTHER" id="PTHR30272:SF1">
    <property type="entry name" value="3-HYDROXYACYL-[ACYL-CARRIER-PROTEIN] DEHYDRATASE"/>
    <property type="match status" value="1"/>
</dbReference>
<keyword evidence="4 10" id="KW-0963">Cytoplasm</keyword>
<dbReference type="InterPro" id="IPR013114">
    <property type="entry name" value="FabA_FabZ"/>
</dbReference>
<reference evidence="11" key="1">
    <citation type="submission" date="2019-11" db="EMBL/GenBank/DDBJ databases">
        <authorList>
            <person name="Feng L."/>
        </authorList>
    </citation>
    <scope>NUCLEOTIDE SEQUENCE</scope>
    <source>
        <strain evidence="11">CButyricumLFYP62</strain>
    </source>
</reference>
<evidence type="ECO:0000256" key="10">
    <source>
        <dbReference type="HAMAP-Rule" id="MF_00406"/>
    </source>
</evidence>
<gene>
    <name evidence="10 11" type="primary">fabZ</name>
    <name evidence="11" type="ORF">CBLFYP62_03766</name>
</gene>
<keyword evidence="8 10" id="KW-0456">Lyase</keyword>
<dbReference type="EMBL" id="CACRTU010000049">
    <property type="protein sequence ID" value="VYU75075.1"/>
    <property type="molecule type" value="Genomic_DNA"/>
</dbReference>
<evidence type="ECO:0000256" key="7">
    <source>
        <dbReference type="ARBA" id="ARBA00023098"/>
    </source>
</evidence>
<evidence type="ECO:0000256" key="5">
    <source>
        <dbReference type="ARBA" id="ARBA00022516"/>
    </source>
</evidence>
<comment type="function">
    <text evidence="9 10">Involved in unsaturated fatty acids biosynthesis. Catalyzes the dehydration of short chain beta-hydroxyacyl-ACPs and long chain saturated and unsaturated beta-hydroxyacyl-ACPs.</text>
</comment>
<dbReference type="InterPro" id="IPR029069">
    <property type="entry name" value="HotDog_dom_sf"/>
</dbReference>
<evidence type="ECO:0000256" key="6">
    <source>
        <dbReference type="ARBA" id="ARBA00022556"/>
    </source>
</evidence>
<dbReference type="InterPro" id="IPR010084">
    <property type="entry name" value="FabZ"/>
</dbReference>
<keyword evidence="7 10" id="KW-0443">Lipid metabolism</keyword>
<dbReference type="SUPFAM" id="SSF54637">
    <property type="entry name" value="Thioesterase/thiol ester dehydrase-isomerase"/>
    <property type="match status" value="1"/>
</dbReference>
<feature type="active site" evidence="10">
    <location>
        <position position="53"/>
    </location>
</feature>
<evidence type="ECO:0000256" key="4">
    <source>
        <dbReference type="ARBA" id="ARBA00022490"/>
    </source>
</evidence>
<comment type="similarity">
    <text evidence="3 10">Belongs to the thioester dehydratase family. FabZ subfamily.</text>
</comment>
<dbReference type="NCBIfam" id="NF000582">
    <property type="entry name" value="PRK00006.1"/>
    <property type="match status" value="1"/>
</dbReference>
<dbReference type="NCBIfam" id="TIGR01750">
    <property type="entry name" value="fabZ"/>
    <property type="match status" value="1"/>
</dbReference>
<sequence length="145" mass="16061">MLDIKEIKEIKEILPHRYPMLLIDRVIEMDIEEKLYVKGYKNVSANEAFFQGHYPEEPIMPGVLQIEALAQAGAVAILSMEKFKGKTPLFAGTNKVRFKNKVVPGDRLDLYCEIVKLKGPIGVGKGVATVDGKVACEAEILFAIG</sequence>
<comment type="subcellular location">
    <subcellularLocation>
        <location evidence="2 10">Cytoplasm</location>
    </subcellularLocation>
</comment>
<proteinExistence type="inferred from homology"/>
<dbReference type="PANTHER" id="PTHR30272">
    <property type="entry name" value="3-HYDROXYACYL-[ACYL-CARRIER-PROTEIN] DEHYDRATASE"/>
    <property type="match status" value="1"/>
</dbReference>
<dbReference type="GO" id="GO:0006633">
    <property type="term" value="P:fatty acid biosynthetic process"/>
    <property type="evidence" value="ECO:0007669"/>
    <property type="project" value="UniProtKB-UniRule"/>
</dbReference>
<dbReference type="CDD" id="cd01288">
    <property type="entry name" value="FabZ"/>
    <property type="match status" value="1"/>
</dbReference>
<dbReference type="FunFam" id="3.10.129.10:FF:000001">
    <property type="entry name" value="3-hydroxyacyl-[acyl-carrier-protein] dehydratase FabZ"/>
    <property type="match status" value="1"/>
</dbReference>
<dbReference type="HAMAP" id="MF_00406">
    <property type="entry name" value="FabZ"/>
    <property type="match status" value="1"/>
</dbReference>
<dbReference type="GO" id="GO:0016020">
    <property type="term" value="C:membrane"/>
    <property type="evidence" value="ECO:0007669"/>
    <property type="project" value="GOC"/>
</dbReference>
<evidence type="ECO:0000256" key="8">
    <source>
        <dbReference type="ARBA" id="ARBA00023239"/>
    </source>
</evidence>
<organism evidence="11">
    <name type="scientific">Clostridium butyricum</name>
    <dbReference type="NCBI Taxonomy" id="1492"/>
    <lineage>
        <taxon>Bacteria</taxon>
        <taxon>Bacillati</taxon>
        <taxon>Bacillota</taxon>
        <taxon>Clostridia</taxon>
        <taxon>Eubacteriales</taxon>
        <taxon>Clostridiaceae</taxon>
        <taxon>Clostridium</taxon>
    </lineage>
</organism>